<comment type="caution">
    <text evidence="2">The sequence shown here is derived from an EMBL/GenBank/DDBJ whole genome shotgun (WGS) entry which is preliminary data.</text>
</comment>
<evidence type="ECO:0000259" key="1">
    <source>
        <dbReference type="Pfam" id="PF00135"/>
    </source>
</evidence>
<feature type="non-terminal residue" evidence="2">
    <location>
        <position position="198"/>
    </location>
</feature>
<feature type="domain" description="Carboxylesterase type B" evidence="1">
    <location>
        <begin position="6"/>
        <end position="198"/>
    </location>
</feature>
<dbReference type="InterPro" id="IPR002018">
    <property type="entry name" value="CarbesteraseB"/>
</dbReference>
<proteinExistence type="predicted"/>
<keyword evidence="3" id="KW-1185">Reference proteome</keyword>
<dbReference type="Pfam" id="PF00135">
    <property type="entry name" value="COesterase"/>
    <property type="match status" value="1"/>
</dbReference>
<evidence type="ECO:0000313" key="3">
    <source>
        <dbReference type="Proteomes" id="UP000749646"/>
    </source>
</evidence>
<evidence type="ECO:0000313" key="2">
    <source>
        <dbReference type="EMBL" id="KAF9997127.1"/>
    </source>
</evidence>
<gene>
    <name evidence="2" type="ORF">BGZ65_007297</name>
</gene>
<dbReference type="AlphaFoldDB" id="A0A9P6SSE7"/>
<dbReference type="PANTHER" id="PTHR11559">
    <property type="entry name" value="CARBOXYLESTERASE"/>
    <property type="match status" value="1"/>
</dbReference>
<accession>A0A9P6SSE7</accession>
<dbReference type="OrthoDB" id="408631at2759"/>
<dbReference type="EMBL" id="JAAAHW010001051">
    <property type="protein sequence ID" value="KAF9997127.1"/>
    <property type="molecule type" value="Genomic_DNA"/>
</dbReference>
<dbReference type="Gene3D" id="3.40.50.1820">
    <property type="entry name" value="alpha/beta hydrolase"/>
    <property type="match status" value="1"/>
</dbReference>
<dbReference type="InterPro" id="IPR050309">
    <property type="entry name" value="Type-B_Carboxylest/Lipase"/>
</dbReference>
<sequence>MTDTIEVTVPNYGILRGSVDQARQIAIFRNVPYAVVTERWRPAVNPQSWAGVRDATKQGPICPQPPSVFPLNLLFEDYASKHDERDSLNMNIYVPLKALQEGAEPVSVMTWIHGGGFRNGSNDLALYDASDFVQQSSELKQSVIVVTINYRLNVFGFLASKELEDEMKELVTANPAVSLYDQSVGNWGLMDQRLAFEW</sequence>
<dbReference type="SUPFAM" id="SSF53474">
    <property type="entry name" value="alpha/beta-Hydrolases"/>
    <property type="match status" value="1"/>
</dbReference>
<reference evidence="2" key="1">
    <citation type="journal article" date="2020" name="Fungal Divers.">
        <title>Resolving the Mortierellaceae phylogeny through synthesis of multi-gene phylogenetics and phylogenomics.</title>
        <authorList>
            <person name="Vandepol N."/>
            <person name="Liber J."/>
            <person name="Desiro A."/>
            <person name="Na H."/>
            <person name="Kennedy M."/>
            <person name="Barry K."/>
            <person name="Grigoriev I.V."/>
            <person name="Miller A.N."/>
            <person name="O'Donnell K."/>
            <person name="Stajich J.E."/>
            <person name="Bonito G."/>
        </authorList>
    </citation>
    <scope>NUCLEOTIDE SEQUENCE</scope>
    <source>
        <strain evidence="2">MES-2147</strain>
    </source>
</reference>
<dbReference type="InterPro" id="IPR029058">
    <property type="entry name" value="AB_hydrolase_fold"/>
</dbReference>
<dbReference type="Proteomes" id="UP000749646">
    <property type="component" value="Unassembled WGS sequence"/>
</dbReference>
<protein>
    <recommendedName>
        <fullName evidence="1">Carboxylesterase type B domain-containing protein</fullName>
    </recommendedName>
</protein>
<organism evidence="2 3">
    <name type="scientific">Modicella reniformis</name>
    <dbReference type="NCBI Taxonomy" id="1440133"/>
    <lineage>
        <taxon>Eukaryota</taxon>
        <taxon>Fungi</taxon>
        <taxon>Fungi incertae sedis</taxon>
        <taxon>Mucoromycota</taxon>
        <taxon>Mortierellomycotina</taxon>
        <taxon>Mortierellomycetes</taxon>
        <taxon>Mortierellales</taxon>
        <taxon>Mortierellaceae</taxon>
        <taxon>Modicella</taxon>
    </lineage>
</organism>
<name>A0A9P6SSE7_9FUNG</name>